<comment type="caution">
    <text evidence="2">The sequence shown here is derived from an EMBL/GenBank/DDBJ whole genome shotgun (WGS) entry which is preliminary data.</text>
</comment>
<protein>
    <recommendedName>
        <fullName evidence="1">Thioredoxin domain-containing protein</fullName>
    </recommendedName>
</protein>
<dbReference type="InterPro" id="IPR036249">
    <property type="entry name" value="Thioredoxin-like_sf"/>
</dbReference>
<accession>A0ABT8V322</accession>
<keyword evidence="3" id="KW-1185">Reference proteome</keyword>
<gene>
    <name evidence="2" type="ORF">Q3C12_02390</name>
</gene>
<evidence type="ECO:0000313" key="2">
    <source>
        <dbReference type="EMBL" id="MDO3675835.1"/>
    </source>
</evidence>
<dbReference type="PROSITE" id="PS51352">
    <property type="entry name" value="THIOREDOXIN_2"/>
    <property type="match status" value="1"/>
</dbReference>
<dbReference type="Gene3D" id="3.40.30.10">
    <property type="entry name" value="Glutaredoxin"/>
    <property type="match status" value="1"/>
</dbReference>
<dbReference type="EMBL" id="JAUMKJ010000002">
    <property type="protein sequence ID" value="MDO3675835.1"/>
    <property type="molecule type" value="Genomic_DNA"/>
</dbReference>
<dbReference type="RefSeq" id="WP_302877140.1">
    <property type="nucleotide sequence ID" value="NZ_JAUMKJ010000002.1"/>
</dbReference>
<dbReference type="InterPro" id="IPR013766">
    <property type="entry name" value="Thioredoxin_domain"/>
</dbReference>
<feature type="domain" description="Thioredoxin" evidence="1">
    <location>
        <begin position="19"/>
        <end position="148"/>
    </location>
</feature>
<dbReference type="SUPFAM" id="SSF52833">
    <property type="entry name" value="Thioredoxin-like"/>
    <property type="match status" value="1"/>
</dbReference>
<proteinExistence type="predicted"/>
<evidence type="ECO:0000313" key="3">
    <source>
        <dbReference type="Proteomes" id="UP001168883"/>
    </source>
</evidence>
<dbReference type="Proteomes" id="UP001168883">
    <property type="component" value="Unassembled WGS sequence"/>
</dbReference>
<organism evidence="2 3">
    <name type="scientific">Paenibacillus ehimensis</name>
    <dbReference type="NCBI Taxonomy" id="79264"/>
    <lineage>
        <taxon>Bacteria</taxon>
        <taxon>Bacillati</taxon>
        <taxon>Bacillota</taxon>
        <taxon>Bacilli</taxon>
        <taxon>Bacillales</taxon>
        <taxon>Paenibacillaceae</taxon>
        <taxon>Paenibacillus</taxon>
    </lineage>
</organism>
<evidence type="ECO:0000259" key="1">
    <source>
        <dbReference type="PROSITE" id="PS51352"/>
    </source>
</evidence>
<reference evidence="2" key="1">
    <citation type="submission" date="2023-07" db="EMBL/GenBank/DDBJ databases">
        <authorList>
            <person name="Aktuganov G."/>
            <person name="Boyko T."/>
            <person name="Delegan Y."/>
            <person name="Galimzianova N."/>
            <person name="Gilvanova E."/>
            <person name="Korobov V."/>
            <person name="Kuzmina L."/>
            <person name="Melentiev A."/>
            <person name="Milman P."/>
            <person name="Ryabova A."/>
            <person name="Stupak E."/>
            <person name="Yasakov T."/>
            <person name="Zharikova N."/>
            <person name="Zhurenko E."/>
        </authorList>
    </citation>
    <scope>NUCLEOTIDE SEQUENCE</scope>
    <source>
        <strain evidence="2">IB-739</strain>
    </source>
</reference>
<sequence length="153" mass="16665">MSFNRKPGGSADSGPPIGSVLSDLPPHFGAFGTPAEPGEATGTALLFVSTYCSHCIDLLPHIDAMTRNHPSFSFRLFSAGDTDDHQSMVEYFGWTFPVCSLDQSDMEAYFAVTYLPFVILVDDSGKVAAKGVIYNAEEFEQIVKDYARQALAR</sequence>
<name>A0ABT8V322_9BACL</name>